<evidence type="ECO:0000313" key="1">
    <source>
        <dbReference type="EMBL" id="PGG97416.1"/>
    </source>
</evidence>
<organism evidence="1 2">
    <name type="scientific">Polytolypa hystricis (strain UAMH7299)</name>
    <dbReference type="NCBI Taxonomy" id="1447883"/>
    <lineage>
        <taxon>Eukaryota</taxon>
        <taxon>Fungi</taxon>
        <taxon>Dikarya</taxon>
        <taxon>Ascomycota</taxon>
        <taxon>Pezizomycotina</taxon>
        <taxon>Eurotiomycetes</taxon>
        <taxon>Eurotiomycetidae</taxon>
        <taxon>Onygenales</taxon>
        <taxon>Onygenales incertae sedis</taxon>
        <taxon>Polytolypa</taxon>
    </lineage>
</organism>
<protein>
    <submittedName>
        <fullName evidence="1">Uncharacterized protein</fullName>
    </submittedName>
</protein>
<dbReference type="GO" id="GO:0003677">
    <property type="term" value="F:DNA binding"/>
    <property type="evidence" value="ECO:0007669"/>
    <property type="project" value="InterPro"/>
</dbReference>
<evidence type="ECO:0000313" key="2">
    <source>
        <dbReference type="Proteomes" id="UP000224634"/>
    </source>
</evidence>
<proteinExistence type="predicted"/>
<comment type="caution">
    <text evidence="1">The sequence shown here is derived from an EMBL/GenBank/DDBJ whole genome shotgun (WGS) entry which is preliminary data.</text>
</comment>
<gene>
    <name evidence="1" type="ORF">AJ80_09707</name>
</gene>
<dbReference type="GO" id="GO:0046983">
    <property type="term" value="F:protein dimerization activity"/>
    <property type="evidence" value="ECO:0007669"/>
    <property type="project" value="InterPro"/>
</dbReference>
<dbReference type="GO" id="GO:0045944">
    <property type="term" value="P:positive regulation of transcription by RNA polymerase II"/>
    <property type="evidence" value="ECO:0007669"/>
    <property type="project" value="UniProtKB-ARBA"/>
</dbReference>
<reference evidence="1 2" key="1">
    <citation type="submission" date="2017-10" db="EMBL/GenBank/DDBJ databases">
        <title>Comparative genomics in systemic dimorphic fungi from Ajellomycetaceae.</title>
        <authorList>
            <person name="Munoz J.F."/>
            <person name="Mcewen J.G."/>
            <person name="Clay O.K."/>
            <person name="Cuomo C.A."/>
        </authorList>
    </citation>
    <scope>NUCLEOTIDE SEQUENCE [LARGE SCALE GENOMIC DNA]</scope>
    <source>
        <strain evidence="1 2">UAMH7299</strain>
    </source>
</reference>
<accession>A0A2B7WLE4</accession>
<dbReference type="SUPFAM" id="SSF55455">
    <property type="entry name" value="SRF-like"/>
    <property type="match status" value="1"/>
</dbReference>
<dbReference type="OrthoDB" id="4180621at2759"/>
<dbReference type="InterPro" id="IPR036879">
    <property type="entry name" value="TF_MADSbox_sf"/>
</dbReference>
<dbReference type="Proteomes" id="UP000224634">
    <property type="component" value="Unassembled WGS sequence"/>
</dbReference>
<dbReference type="AlphaFoldDB" id="A0A2B7WLE4"/>
<dbReference type="EMBL" id="PDNA01000322">
    <property type="protein sequence ID" value="PGG97416.1"/>
    <property type="molecule type" value="Genomic_DNA"/>
</dbReference>
<keyword evidence="2" id="KW-1185">Reference proteome</keyword>
<name>A0A2B7WLE4_POLH7</name>
<sequence length="139" mass="16425">MELTKRKHAQVYISIELNDQYFILNTDSSGTWPPPEEQIIPDDYQALTSTKLRQETIFKKSLEYSDICGANVHTIIYINNRYFTLYTNGKPPPSAEQLVWLYISYLMLQLTSNRHIGTPFQYTYRRRTIEGERRIRAIL</sequence>